<dbReference type="Gene3D" id="1.20.58.1070">
    <property type="match status" value="1"/>
</dbReference>
<evidence type="ECO:0000313" key="2">
    <source>
        <dbReference type="Proteomes" id="UP000002899"/>
    </source>
</evidence>
<organism evidence="1 2">
    <name type="scientific">Babesia microti (strain RI)</name>
    <dbReference type="NCBI Taxonomy" id="1133968"/>
    <lineage>
        <taxon>Eukaryota</taxon>
        <taxon>Sar</taxon>
        <taxon>Alveolata</taxon>
        <taxon>Apicomplexa</taxon>
        <taxon>Aconoidasida</taxon>
        <taxon>Piroplasmida</taxon>
        <taxon>Babesiidae</taxon>
        <taxon>Babesia</taxon>
    </lineage>
</organism>
<dbReference type="InterPro" id="IPR035426">
    <property type="entry name" value="Gemin2/Brr1"/>
</dbReference>
<dbReference type="KEGG" id="bmic:BMR1_02g02720"/>
<accession>I7I8U5</accession>
<dbReference type="GeneID" id="24424326"/>
<dbReference type="AlphaFoldDB" id="I7I8U5"/>
<sequence length="201" mass="23117">MGDTYNSYESVEEYLASVKLEANSLPNIGISSERHTESKKLDHPEYTIMLELNKSYDITLESGKWEEYFSLLRKLVRSKYSRQYISVPSSLVKYIKENHHDWKGSVINPPPPLETICAGGIHFDAVQEGVEVIKSELEKGTYSIHIFEWAFYLLTIIDDLHALSEDVASNLQKIKRYCLKGDITPQKILIASIISKYFHQK</sequence>
<proteinExistence type="predicted"/>
<reference evidence="1 2" key="1">
    <citation type="journal article" date="2012" name="Nucleic Acids Res.">
        <title>Sequencing of the smallest Apicomplexan genome from the human pathogen Babesia microti.</title>
        <authorList>
            <person name="Cornillot E."/>
            <person name="Hadj-Kaddour K."/>
            <person name="Dassouli A."/>
            <person name="Noel B."/>
            <person name="Ranwez V."/>
            <person name="Vacherie B."/>
            <person name="Augagneur Y."/>
            <person name="Bres V."/>
            <person name="Duclos A."/>
            <person name="Randazzo S."/>
            <person name="Carcy B."/>
            <person name="Debierre-Grockiego F."/>
            <person name="Delbecq S."/>
            <person name="Moubri-Menage K."/>
            <person name="Shams-Eldin H."/>
            <person name="Usmani-Brown S."/>
            <person name="Bringaud F."/>
            <person name="Wincker P."/>
            <person name="Vivares C.P."/>
            <person name="Schwarz R.T."/>
            <person name="Schetters T.P."/>
            <person name="Krause P.J."/>
            <person name="Gorenflot A."/>
            <person name="Berry V."/>
            <person name="Barbe V."/>
            <person name="Ben Mamoun C."/>
        </authorList>
    </citation>
    <scope>NUCLEOTIDE SEQUENCE [LARGE SCALE GENOMIC DNA]</scope>
    <source>
        <strain evidence="1 2">RI</strain>
    </source>
</reference>
<protein>
    <submittedName>
        <fullName evidence="1">Uncharacterized protein</fullName>
    </submittedName>
</protein>
<name>I7I8U5_BABMR</name>
<dbReference type="EMBL" id="FO082872">
    <property type="protein sequence ID" value="CCF73698.1"/>
    <property type="molecule type" value="Genomic_DNA"/>
</dbReference>
<evidence type="ECO:0000313" key="1">
    <source>
        <dbReference type="EMBL" id="CCF73698.1"/>
    </source>
</evidence>
<dbReference type="OrthoDB" id="364489at2759"/>
<reference evidence="1 2" key="2">
    <citation type="journal article" date="2013" name="PLoS ONE">
        <title>Whole genome mapping and re-organization of the nuclear and mitochondrial genomes of Babesia microti isolates.</title>
        <authorList>
            <person name="Cornillot E."/>
            <person name="Dassouli A."/>
            <person name="Garg A."/>
            <person name="Pachikara N."/>
            <person name="Randazzo S."/>
            <person name="Depoix D."/>
            <person name="Carcy B."/>
            <person name="Delbecq S."/>
            <person name="Frutos R."/>
            <person name="Silva J.C."/>
            <person name="Sutton R."/>
            <person name="Krause P.J."/>
            <person name="Mamoun C.B."/>
        </authorList>
    </citation>
    <scope>NUCLEOTIDE SEQUENCE [LARGE SCALE GENOMIC DNA]</scope>
    <source>
        <strain evidence="1 2">RI</strain>
    </source>
</reference>
<dbReference type="RefSeq" id="XP_012648307.1">
    <property type="nucleotide sequence ID" value="XM_012792853.1"/>
</dbReference>
<reference evidence="1 2" key="3">
    <citation type="journal article" date="2016" name="Sci. Rep.">
        <title>Genome-wide diversity and gene expression profiling of Babesia microti isolates identify polymorphic genes that mediate host-pathogen interactions.</title>
        <authorList>
            <person name="Silva J.C."/>
            <person name="Cornillot E."/>
            <person name="McCracken C."/>
            <person name="Usmani-Brown S."/>
            <person name="Dwivedi A."/>
            <person name="Ifeonu O.O."/>
            <person name="Crabtree J."/>
            <person name="Gotia H.T."/>
            <person name="Virji A.Z."/>
            <person name="Reynes C."/>
            <person name="Colinge J."/>
            <person name="Kumar V."/>
            <person name="Lawres L."/>
            <person name="Pazzi J.E."/>
            <person name="Pablo J.V."/>
            <person name="Hung C."/>
            <person name="Brancato J."/>
            <person name="Kumari P."/>
            <person name="Orvis J."/>
            <person name="Tretina K."/>
            <person name="Chibucos M."/>
            <person name="Ott S."/>
            <person name="Sadzewicz L."/>
            <person name="Sengamalay N."/>
            <person name="Shetty A.C."/>
            <person name="Su Q."/>
            <person name="Tallon L."/>
            <person name="Fraser C.M."/>
            <person name="Frutos R."/>
            <person name="Molina D.M."/>
            <person name="Krause P.J."/>
            <person name="Ben Mamoun C."/>
        </authorList>
    </citation>
    <scope>NUCLEOTIDE SEQUENCE [LARGE SCALE GENOMIC DNA]</scope>
    <source>
        <strain evidence="1 2">RI</strain>
    </source>
</reference>
<dbReference type="GO" id="GO:0000387">
    <property type="term" value="P:spliceosomal snRNP assembly"/>
    <property type="evidence" value="ECO:0007669"/>
    <property type="project" value="InterPro"/>
</dbReference>
<keyword evidence="2" id="KW-1185">Reference proteome</keyword>
<dbReference type="Proteomes" id="UP000002899">
    <property type="component" value="Chromosome II"/>
</dbReference>
<dbReference type="Pfam" id="PF04938">
    <property type="entry name" value="SIP1"/>
    <property type="match status" value="1"/>
</dbReference>
<dbReference type="VEuPathDB" id="PiroplasmaDB:BMR1_02g02720"/>